<sequence>MVKYPPATTSSHSPLINSERVTDSALGHSRKATDAGVTEPYVGGIEEDFWSLRALCHNSRNIRAPTAAALFKTRRLRSKEDNSCENMISTNMFISTRDCTTDDPAVPARLKALVPLKSGEVVRANLPSCLREAAARWYTAELPDEERQDLSRFKPRATEAIAEVMAPASIYSWRDVCAGRSTTEWAQNMLRDAQATEITGTTTLLRLVWTRIAPTLQRDVREPTAATTISHVHDHSSVRRNRPNLLATKVSATRSTTPSTAVSTAVPVMLTAALVDSNCLSALVAQGLTLPSLRGIRIVTRPSELLTHHYPRQTPRKHRGSVRLTRRPSSRINRARNNNSNSRHPETKLARTKRASLCSPTGPGTKLAGVYIGRH</sequence>
<feature type="compositionally biased region" description="Basic residues" evidence="1">
    <location>
        <begin position="311"/>
        <end position="329"/>
    </location>
</feature>
<evidence type="ECO:0000256" key="1">
    <source>
        <dbReference type="SAM" id="MobiDB-lite"/>
    </source>
</evidence>
<dbReference type="STRING" id="60175.A0A1V6YBX1"/>
<comment type="caution">
    <text evidence="2">The sequence shown here is derived from an EMBL/GenBank/DDBJ whole genome shotgun (WGS) entry which is preliminary data.</text>
</comment>
<protein>
    <submittedName>
        <fullName evidence="2">Uncharacterized protein</fullName>
    </submittedName>
</protein>
<dbReference type="AlphaFoldDB" id="A0A1V6YBX1"/>
<organism evidence="2 3">
    <name type="scientific">Penicillium nalgiovense</name>
    <dbReference type="NCBI Taxonomy" id="60175"/>
    <lineage>
        <taxon>Eukaryota</taxon>
        <taxon>Fungi</taxon>
        <taxon>Dikarya</taxon>
        <taxon>Ascomycota</taxon>
        <taxon>Pezizomycotina</taxon>
        <taxon>Eurotiomycetes</taxon>
        <taxon>Eurotiomycetidae</taxon>
        <taxon>Eurotiales</taxon>
        <taxon>Aspergillaceae</taxon>
        <taxon>Penicillium</taxon>
    </lineage>
</organism>
<evidence type="ECO:0000313" key="3">
    <source>
        <dbReference type="Proteomes" id="UP000191691"/>
    </source>
</evidence>
<dbReference type="EMBL" id="MOOB01000026">
    <property type="protein sequence ID" value="OQE84784.1"/>
    <property type="molecule type" value="Genomic_DNA"/>
</dbReference>
<accession>A0A1V6YBX1</accession>
<gene>
    <name evidence="2" type="ORF">PENNAL_c0026G02015</name>
</gene>
<evidence type="ECO:0000313" key="2">
    <source>
        <dbReference type="EMBL" id="OQE84784.1"/>
    </source>
</evidence>
<proteinExistence type="predicted"/>
<name>A0A1V6YBX1_PENNA</name>
<feature type="compositionally biased region" description="Low complexity" evidence="1">
    <location>
        <begin position="330"/>
        <end position="342"/>
    </location>
</feature>
<dbReference type="Proteomes" id="UP000191691">
    <property type="component" value="Unassembled WGS sequence"/>
</dbReference>
<keyword evidence="3" id="KW-1185">Reference proteome</keyword>
<feature type="region of interest" description="Disordered" evidence="1">
    <location>
        <begin position="311"/>
        <end position="361"/>
    </location>
</feature>
<reference evidence="3" key="1">
    <citation type="journal article" date="2017" name="Nat. Microbiol.">
        <title>Global analysis of biosynthetic gene clusters reveals vast potential of secondary metabolite production in Penicillium species.</title>
        <authorList>
            <person name="Nielsen J.C."/>
            <person name="Grijseels S."/>
            <person name="Prigent S."/>
            <person name="Ji B."/>
            <person name="Dainat J."/>
            <person name="Nielsen K.F."/>
            <person name="Frisvad J.C."/>
            <person name="Workman M."/>
            <person name="Nielsen J."/>
        </authorList>
    </citation>
    <scope>NUCLEOTIDE SEQUENCE [LARGE SCALE GENOMIC DNA]</scope>
    <source>
        <strain evidence="3">IBT 13039</strain>
    </source>
</reference>